<dbReference type="Proteomes" id="UP000499080">
    <property type="component" value="Unassembled WGS sequence"/>
</dbReference>
<dbReference type="PROSITE" id="PS50172">
    <property type="entry name" value="BRCT"/>
    <property type="match status" value="1"/>
</dbReference>
<evidence type="ECO:0000259" key="1">
    <source>
        <dbReference type="PROSITE" id="PS50172"/>
    </source>
</evidence>
<organism evidence="2 3">
    <name type="scientific">Araneus ventricosus</name>
    <name type="common">Orbweaver spider</name>
    <name type="synonym">Epeira ventricosa</name>
    <dbReference type="NCBI Taxonomy" id="182803"/>
    <lineage>
        <taxon>Eukaryota</taxon>
        <taxon>Metazoa</taxon>
        <taxon>Ecdysozoa</taxon>
        <taxon>Arthropoda</taxon>
        <taxon>Chelicerata</taxon>
        <taxon>Arachnida</taxon>
        <taxon>Araneae</taxon>
        <taxon>Araneomorphae</taxon>
        <taxon>Entelegynae</taxon>
        <taxon>Araneoidea</taxon>
        <taxon>Araneidae</taxon>
        <taxon>Araneus</taxon>
    </lineage>
</organism>
<name>A0A4Y2Q952_ARAVE</name>
<dbReference type="SUPFAM" id="SSF52113">
    <property type="entry name" value="BRCT domain"/>
    <property type="match status" value="1"/>
</dbReference>
<protein>
    <recommendedName>
        <fullName evidence="1">BRCT domain-containing protein</fullName>
    </recommendedName>
</protein>
<comment type="caution">
    <text evidence="2">The sequence shown here is derived from an EMBL/GenBank/DDBJ whole genome shotgun (WGS) entry which is preliminary data.</text>
</comment>
<accession>A0A4Y2Q952</accession>
<dbReference type="AlphaFoldDB" id="A0A4Y2Q952"/>
<dbReference type="EMBL" id="BGPR01013292">
    <property type="protein sequence ID" value="GBN59994.1"/>
    <property type="molecule type" value="Genomic_DNA"/>
</dbReference>
<dbReference type="Pfam" id="PF00533">
    <property type="entry name" value="BRCT"/>
    <property type="match status" value="1"/>
</dbReference>
<proteinExistence type="predicted"/>
<reference evidence="2 3" key="1">
    <citation type="journal article" date="2019" name="Sci. Rep.">
        <title>Orb-weaving spider Araneus ventricosus genome elucidates the spidroin gene catalogue.</title>
        <authorList>
            <person name="Kono N."/>
            <person name="Nakamura H."/>
            <person name="Ohtoshi R."/>
            <person name="Moran D.A.P."/>
            <person name="Shinohara A."/>
            <person name="Yoshida Y."/>
            <person name="Fujiwara M."/>
            <person name="Mori M."/>
            <person name="Tomita M."/>
            <person name="Arakawa K."/>
        </authorList>
    </citation>
    <scope>NUCLEOTIDE SEQUENCE [LARGE SCALE GENOMIC DNA]</scope>
</reference>
<gene>
    <name evidence="2" type="ORF">AVEN_184266_1</name>
</gene>
<sequence>MEKSLFPKPSPYGLFRECWIHIKSENVEVIPFEEMNEHCKILYFQLKLHGANMCKSIDDSTTHIIIPSGYEMSEKDYESMAELNTRNIHILTEKWTQDSIKENKLLNEEDYKINKKSEDSSDESLFSF</sequence>
<dbReference type="InterPro" id="IPR001357">
    <property type="entry name" value="BRCT_dom"/>
</dbReference>
<evidence type="ECO:0000313" key="3">
    <source>
        <dbReference type="Proteomes" id="UP000499080"/>
    </source>
</evidence>
<dbReference type="InterPro" id="IPR036420">
    <property type="entry name" value="BRCT_dom_sf"/>
</dbReference>
<feature type="domain" description="BRCT" evidence="1">
    <location>
        <begin position="46"/>
        <end position="113"/>
    </location>
</feature>
<keyword evidence="3" id="KW-1185">Reference proteome</keyword>
<evidence type="ECO:0000313" key="2">
    <source>
        <dbReference type="EMBL" id="GBN59994.1"/>
    </source>
</evidence>
<dbReference type="Gene3D" id="3.40.50.10190">
    <property type="entry name" value="BRCT domain"/>
    <property type="match status" value="1"/>
</dbReference>